<accession>A0ABR7PFC8</accession>
<dbReference type="EMBL" id="JACRTP010000011">
    <property type="protein sequence ID" value="MBC8630017.1"/>
    <property type="molecule type" value="Genomic_DNA"/>
</dbReference>
<evidence type="ECO:0000313" key="3">
    <source>
        <dbReference type="Proteomes" id="UP000661649"/>
    </source>
</evidence>
<gene>
    <name evidence="1" type="ORF">H8712_15665</name>
    <name evidence="2" type="ORF">H8712_15975</name>
</gene>
<dbReference type="Proteomes" id="UP000661649">
    <property type="component" value="Unassembled WGS sequence"/>
</dbReference>
<evidence type="ECO:0000313" key="1">
    <source>
        <dbReference type="EMBL" id="MBC8630017.1"/>
    </source>
</evidence>
<sequence length="31" mass="3610">PLINKKLKLMSELTEHTLANEIEAPHEILRK</sequence>
<reference evidence="1 3" key="1">
    <citation type="submission" date="2020-08" db="EMBL/GenBank/DDBJ databases">
        <title>Genome public.</title>
        <authorList>
            <person name="Liu C."/>
            <person name="Sun Q."/>
        </authorList>
    </citation>
    <scope>NUCLEOTIDE SEQUENCE [LARGE SCALE GENOMIC DNA]</scope>
    <source>
        <strain evidence="1 3">3_YM_SP_D4_24.mj</strain>
    </source>
</reference>
<name>A0ABR7PFC8_9FIRM</name>
<feature type="non-terminal residue" evidence="1">
    <location>
        <position position="1"/>
    </location>
</feature>
<dbReference type="EMBL" id="JACRTP010000014">
    <property type="protein sequence ID" value="MBC8630068.1"/>
    <property type="molecule type" value="Genomic_DNA"/>
</dbReference>
<comment type="caution">
    <text evidence="1">The sequence shown here is derived from an EMBL/GenBank/DDBJ whole genome shotgun (WGS) entry which is preliminary data.</text>
</comment>
<keyword evidence="3" id="KW-1185">Reference proteome</keyword>
<organism evidence="1 3">
    <name type="scientific">Blautia stercoris</name>
    <dbReference type="NCBI Taxonomy" id="871664"/>
    <lineage>
        <taxon>Bacteria</taxon>
        <taxon>Bacillati</taxon>
        <taxon>Bacillota</taxon>
        <taxon>Clostridia</taxon>
        <taxon>Lachnospirales</taxon>
        <taxon>Lachnospiraceae</taxon>
        <taxon>Blautia</taxon>
    </lineage>
</organism>
<evidence type="ECO:0000313" key="2">
    <source>
        <dbReference type="EMBL" id="MBC8630068.1"/>
    </source>
</evidence>
<protein>
    <submittedName>
        <fullName evidence="1">LPS biosynthesis protein</fullName>
    </submittedName>
</protein>
<proteinExistence type="predicted"/>